<dbReference type="Gene3D" id="3.40.190.290">
    <property type="match status" value="1"/>
</dbReference>
<dbReference type="eggNOG" id="COG0583">
    <property type="taxonomic scope" value="Bacteria"/>
</dbReference>
<dbReference type="PANTHER" id="PTHR30537:SF5">
    <property type="entry name" value="HTH-TYPE TRANSCRIPTIONAL ACTIVATOR TTDR-RELATED"/>
    <property type="match status" value="1"/>
</dbReference>
<evidence type="ECO:0000256" key="4">
    <source>
        <dbReference type="ARBA" id="ARBA00023163"/>
    </source>
</evidence>
<dbReference type="InterPro" id="IPR000847">
    <property type="entry name" value="LysR_HTH_N"/>
</dbReference>
<dbReference type="InterPro" id="IPR036388">
    <property type="entry name" value="WH-like_DNA-bd_sf"/>
</dbReference>
<gene>
    <name evidence="6" type="primary">lysR</name>
    <name evidence="6" type="ordered locus">Bd1006</name>
</gene>
<evidence type="ECO:0000256" key="1">
    <source>
        <dbReference type="ARBA" id="ARBA00009437"/>
    </source>
</evidence>
<name>Q6MP58_BDEBA</name>
<dbReference type="PANTHER" id="PTHR30537">
    <property type="entry name" value="HTH-TYPE TRANSCRIPTIONAL REGULATOR"/>
    <property type="match status" value="1"/>
</dbReference>
<organism evidence="6 7">
    <name type="scientific">Bdellovibrio bacteriovorus (strain ATCC 15356 / DSM 50701 / NCIMB 9529 / HD100)</name>
    <dbReference type="NCBI Taxonomy" id="264462"/>
    <lineage>
        <taxon>Bacteria</taxon>
        <taxon>Pseudomonadati</taxon>
        <taxon>Bdellovibrionota</taxon>
        <taxon>Bdellovibrionia</taxon>
        <taxon>Bdellovibrionales</taxon>
        <taxon>Pseudobdellovibrionaceae</taxon>
        <taxon>Bdellovibrio</taxon>
    </lineage>
</organism>
<protein>
    <submittedName>
        <fullName evidence="6">Transcriptional regulator</fullName>
    </submittedName>
</protein>
<feature type="domain" description="HTH lysR-type" evidence="5">
    <location>
        <begin position="17"/>
        <end position="74"/>
    </location>
</feature>
<evidence type="ECO:0000313" key="7">
    <source>
        <dbReference type="Proteomes" id="UP000008080"/>
    </source>
</evidence>
<dbReference type="Proteomes" id="UP000008080">
    <property type="component" value="Chromosome"/>
</dbReference>
<dbReference type="AlphaFoldDB" id="Q6MP58"/>
<keyword evidence="4" id="KW-0804">Transcription</keyword>
<accession>Q6MP58</accession>
<dbReference type="InterPro" id="IPR005119">
    <property type="entry name" value="LysR_subst-bd"/>
</dbReference>
<keyword evidence="3" id="KW-0238">DNA-binding</keyword>
<dbReference type="GO" id="GO:0003700">
    <property type="term" value="F:DNA-binding transcription factor activity"/>
    <property type="evidence" value="ECO:0007669"/>
    <property type="project" value="InterPro"/>
</dbReference>
<dbReference type="STRING" id="264462.Bd1006"/>
<keyword evidence="7" id="KW-1185">Reference proteome</keyword>
<dbReference type="InterPro" id="IPR036390">
    <property type="entry name" value="WH_DNA-bd_sf"/>
</dbReference>
<reference evidence="6 7" key="1">
    <citation type="journal article" date="2004" name="Science">
        <title>A predator unmasked: life cycle of Bdellovibrio bacteriovorus from a genomic perspective.</title>
        <authorList>
            <person name="Rendulic S."/>
            <person name="Jagtap P."/>
            <person name="Rosinus A."/>
            <person name="Eppinger M."/>
            <person name="Baar C."/>
            <person name="Lanz C."/>
            <person name="Keller H."/>
            <person name="Lambert C."/>
            <person name="Evans K.J."/>
            <person name="Goesmann A."/>
            <person name="Meyer F."/>
            <person name="Sockett R.E."/>
            <person name="Schuster S.C."/>
        </authorList>
    </citation>
    <scope>NUCLEOTIDE SEQUENCE [LARGE SCALE GENOMIC DNA]</scope>
    <source>
        <strain evidence="7">ATCC 15356 / DSM 50701 / NCIMB 9529 / HD100</strain>
    </source>
</reference>
<dbReference type="PROSITE" id="PS50931">
    <property type="entry name" value="HTH_LYSR"/>
    <property type="match status" value="1"/>
</dbReference>
<dbReference type="KEGG" id="bba:Bd1006"/>
<dbReference type="Gene3D" id="1.10.10.10">
    <property type="entry name" value="Winged helix-like DNA-binding domain superfamily/Winged helix DNA-binding domain"/>
    <property type="match status" value="1"/>
</dbReference>
<comment type="similarity">
    <text evidence="1">Belongs to the LysR transcriptional regulatory family.</text>
</comment>
<dbReference type="FunFam" id="1.10.10.10:FF:000001">
    <property type="entry name" value="LysR family transcriptional regulator"/>
    <property type="match status" value="1"/>
</dbReference>
<evidence type="ECO:0000256" key="2">
    <source>
        <dbReference type="ARBA" id="ARBA00023015"/>
    </source>
</evidence>
<dbReference type="Pfam" id="PF03466">
    <property type="entry name" value="LysR_substrate"/>
    <property type="match status" value="1"/>
</dbReference>
<dbReference type="SUPFAM" id="SSF46785">
    <property type="entry name" value="Winged helix' DNA-binding domain"/>
    <property type="match status" value="1"/>
</dbReference>
<dbReference type="HOGENOM" id="CLU_039613_16_3_7"/>
<evidence type="ECO:0000313" key="6">
    <source>
        <dbReference type="EMBL" id="CAE78940.1"/>
    </source>
</evidence>
<evidence type="ECO:0000259" key="5">
    <source>
        <dbReference type="PROSITE" id="PS50931"/>
    </source>
</evidence>
<proteinExistence type="inferred from homology"/>
<dbReference type="GO" id="GO:0006351">
    <property type="term" value="P:DNA-templated transcription"/>
    <property type="evidence" value="ECO:0007669"/>
    <property type="project" value="TreeGrafter"/>
</dbReference>
<dbReference type="Pfam" id="PF00126">
    <property type="entry name" value="HTH_1"/>
    <property type="match status" value="1"/>
</dbReference>
<dbReference type="GO" id="GO:0043565">
    <property type="term" value="F:sequence-specific DNA binding"/>
    <property type="evidence" value="ECO:0007669"/>
    <property type="project" value="TreeGrafter"/>
</dbReference>
<dbReference type="InterPro" id="IPR058163">
    <property type="entry name" value="LysR-type_TF_proteobact-type"/>
</dbReference>
<evidence type="ECO:0000256" key="3">
    <source>
        <dbReference type="ARBA" id="ARBA00023125"/>
    </source>
</evidence>
<dbReference type="EMBL" id="BX842648">
    <property type="protein sequence ID" value="CAE78940.1"/>
    <property type="molecule type" value="Genomic_DNA"/>
</dbReference>
<dbReference type="SUPFAM" id="SSF53850">
    <property type="entry name" value="Periplasmic binding protein-like II"/>
    <property type="match status" value="1"/>
</dbReference>
<dbReference type="CDD" id="cd08422">
    <property type="entry name" value="PBP2_CrgA_like"/>
    <property type="match status" value="1"/>
</dbReference>
<keyword evidence="2" id="KW-0805">Transcription regulation</keyword>
<sequence length="312" mass="35486">MRKVTYSEYTVAYMEQLDLNQIRTFVKLVQSGSFTKAAEVLKQPKSRVSRRLSALEKDLGVQLIYRTTRQFQLTEMGRIYYERARGLIEGLETLTGEVSESTAEISGVIRVTASDDMGVKHLPLIVDEFTRQYPRVRFDLYLTQAYVDLVKESVDVGIRIGNLKDSSLRARKIGTVRNLLVASPGFLERYRVGEDLTKLAAAPFLGLTQQPKLEVVRSSDGKRLTLKTNPIVTANNPEMLLNLARLGKGYAFVPEFLCKDELRDGRMVQIHKNLRGDEVSVSLVSPDTKETSQKVKRFMDFAYKRLKEVYFA</sequence>